<dbReference type="InterPro" id="IPR011050">
    <property type="entry name" value="Pectin_lyase_fold/virulence"/>
</dbReference>
<evidence type="ECO:0000256" key="1">
    <source>
        <dbReference type="ARBA" id="ARBA00004613"/>
    </source>
</evidence>
<dbReference type="RefSeq" id="WP_167960969.1">
    <property type="nucleotide sequence ID" value="NZ_JAATJJ010000001.1"/>
</dbReference>
<dbReference type="PANTHER" id="PTHR42970:SF1">
    <property type="entry name" value="PECTATE LYASE C-RELATED"/>
    <property type="match status" value="1"/>
</dbReference>
<protein>
    <recommendedName>
        <fullName evidence="6">Carbohydrate-binding module family 96 domain-containing protein</fullName>
    </recommendedName>
</protein>
<dbReference type="EMBL" id="JAATJJ010000001">
    <property type="protein sequence ID" value="NJB70289.1"/>
    <property type="molecule type" value="Genomic_DNA"/>
</dbReference>
<name>A0A846R092_9FLAO</name>
<evidence type="ECO:0000313" key="7">
    <source>
        <dbReference type="EMBL" id="NJB70289.1"/>
    </source>
</evidence>
<evidence type="ECO:0000256" key="4">
    <source>
        <dbReference type="ARBA" id="ARBA00022729"/>
    </source>
</evidence>
<accession>A0A846R092</accession>
<feature type="domain" description="Carbohydrate-binding module family 96" evidence="6">
    <location>
        <begin position="58"/>
        <end position="201"/>
    </location>
</feature>
<dbReference type="PANTHER" id="PTHR42970">
    <property type="entry name" value="PECTATE LYASE C-RELATED"/>
    <property type="match status" value="1"/>
</dbReference>
<proteinExistence type="predicted"/>
<dbReference type="InterPro" id="IPR052063">
    <property type="entry name" value="Polysaccharide_Lyase_1"/>
</dbReference>
<keyword evidence="8" id="KW-1185">Reference proteome</keyword>
<dbReference type="Proteomes" id="UP000590442">
    <property type="component" value="Unassembled WGS sequence"/>
</dbReference>
<dbReference type="GO" id="GO:0005576">
    <property type="term" value="C:extracellular region"/>
    <property type="evidence" value="ECO:0007669"/>
    <property type="project" value="UniProtKB-SubCell"/>
</dbReference>
<organism evidence="7 8">
    <name type="scientific">Saonia flava</name>
    <dbReference type="NCBI Taxonomy" id="523696"/>
    <lineage>
        <taxon>Bacteria</taxon>
        <taxon>Pseudomonadati</taxon>
        <taxon>Bacteroidota</taxon>
        <taxon>Flavobacteriia</taxon>
        <taxon>Flavobacteriales</taxon>
        <taxon>Flavobacteriaceae</taxon>
        <taxon>Saonia</taxon>
    </lineage>
</organism>
<sequence>MKRNPNSTFIISFILVIFLFFCSCQKDSDLLAEIVLNKSGSLSVDEEDSEVEESTIILNAIDDAYLQDGKGYNENTVRVEANTRTTYLKFDLSSIEGTITGAYLEFTTDSDEGYGHLEAFEGLGNDWTEEDLTFENAPEKGELLGEIDSEYEVGRSQKVILESEGLTPSIMSIVLNIKSGDDISIASKESTDNPGPKLVVEYIGKINGDSQQSNDNEDENKDDSISIDNVITLNTLKAFPSAIGAGAFARVNPKAAKFYEVTNLNTSGPGSFREAFEASGSRIVIIKVEGRVEDSNAYAEYDTSSGDIAVWGQMAPGLGLTVSHPRMTFTRAGNLIFRFLTLQSDLGKPCTVNVDCFDALNYLQIENETSNYVDHCSLRYGLDQTWTLNINTHSQGGNASLNRSSFVYNLLAEADPDHSTASIMNKQGDTPATTDIGDHTWSRNMTYNISHRFPNLNANGDFENYNNFIVNWSARLSRYNITPNVDYHRNYNKQGNVTRGLSGMHRRGNKLNYGGDWNGDEPRIYSAFNITEGINVDNSSNLQSDLYTWFKSSSNSLHGVSIKENGPVPTQFFTTTQQFSFNPPPEGYWDAMDVPRKVMASVGHNRGINKDGTPYYGSDDLDNSYFSKTKNNGTESSYRSIGSWTQSSFPGTSIYTDTDGDYMPDWFENQHTHLNPNNPNDMLMAHVDWSFSEGYAVTNNAGYTNLEICAEYYAGGFETMIDGTNNLNIND</sequence>
<dbReference type="SUPFAM" id="SSF51126">
    <property type="entry name" value="Pectin lyase-like"/>
    <property type="match status" value="1"/>
</dbReference>
<evidence type="ECO:0000256" key="2">
    <source>
        <dbReference type="ARBA" id="ARBA00022525"/>
    </source>
</evidence>
<dbReference type="PROSITE" id="PS51257">
    <property type="entry name" value="PROKAR_LIPOPROTEIN"/>
    <property type="match status" value="1"/>
</dbReference>
<dbReference type="InterPro" id="IPR012334">
    <property type="entry name" value="Pectin_lyas_fold"/>
</dbReference>
<reference evidence="7 8" key="1">
    <citation type="submission" date="2020-03" db="EMBL/GenBank/DDBJ databases">
        <title>Genomic Encyclopedia of Type Strains, Phase IV (KMG-IV): sequencing the most valuable type-strain genomes for metagenomic binning, comparative biology and taxonomic classification.</title>
        <authorList>
            <person name="Goeker M."/>
        </authorList>
    </citation>
    <scope>NUCLEOTIDE SEQUENCE [LARGE SCALE GENOMIC DNA]</scope>
    <source>
        <strain evidence="7 8">DSM 29762</strain>
    </source>
</reference>
<keyword evidence="3" id="KW-0479">Metal-binding</keyword>
<dbReference type="GO" id="GO:0046872">
    <property type="term" value="F:metal ion binding"/>
    <property type="evidence" value="ECO:0007669"/>
    <property type="project" value="UniProtKB-KW"/>
</dbReference>
<dbReference type="Pfam" id="PF24517">
    <property type="entry name" value="CBM96"/>
    <property type="match status" value="1"/>
</dbReference>
<evidence type="ECO:0000256" key="3">
    <source>
        <dbReference type="ARBA" id="ARBA00022723"/>
    </source>
</evidence>
<dbReference type="AlphaFoldDB" id="A0A846R092"/>
<evidence type="ECO:0000313" key="8">
    <source>
        <dbReference type="Proteomes" id="UP000590442"/>
    </source>
</evidence>
<dbReference type="InterPro" id="IPR055372">
    <property type="entry name" value="CBM96"/>
</dbReference>
<comment type="subcellular location">
    <subcellularLocation>
        <location evidence="1">Secreted</location>
    </subcellularLocation>
</comment>
<dbReference type="Gene3D" id="2.160.20.10">
    <property type="entry name" value="Single-stranded right-handed beta-helix, Pectin lyase-like"/>
    <property type="match status" value="1"/>
</dbReference>
<gene>
    <name evidence="7" type="ORF">GGR42_000751</name>
</gene>
<keyword evidence="5" id="KW-0325">Glycoprotein</keyword>
<comment type="caution">
    <text evidence="7">The sequence shown here is derived from an EMBL/GenBank/DDBJ whole genome shotgun (WGS) entry which is preliminary data.</text>
</comment>
<keyword evidence="2" id="KW-0964">Secreted</keyword>
<evidence type="ECO:0000256" key="5">
    <source>
        <dbReference type="ARBA" id="ARBA00023180"/>
    </source>
</evidence>
<evidence type="ECO:0000259" key="6">
    <source>
        <dbReference type="Pfam" id="PF24517"/>
    </source>
</evidence>
<keyword evidence="4" id="KW-0732">Signal</keyword>